<dbReference type="PANTHER" id="PTHR46796:SF12">
    <property type="entry name" value="HTH-TYPE DNA-BINDING TRANSCRIPTIONAL ACTIVATOR EUTR"/>
    <property type="match status" value="1"/>
</dbReference>
<dbReference type="EMBL" id="AGTR01000052">
    <property type="protein sequence ID" value="EHJ04202.1"/>
    <property type="molecule type" value="Genomic_DNA"/>
</dbReference>
<evidence type="ECO:0000256" key="2">
    <source>
        <dbReference type="ARBA" id="ARBA00023125"/>
    </source>
</evidence>
<dbReference type="GO" id="GO:0003700">
    <property type="term" value="F:DNA-binding transcription factor activity"/>
    <property type="evidence" value="ECO:0007669"/>
    <property type="project" value="InterPro"/>
</dbReference>
<evidence type="ECO:0000313" key="7">
    <source>
        <dbReference type="Proteomes" id="UP000003208"/>
    </source>
</evidence>
<proteinExistence type="predicted"/>
<keyword evidence="3" id="KW-0804">Transcription</keyword>
<reference evidence="6 7" key="1">
    <citation type="journal article" date="2012" name="J. Bacteriol.">
        <title>Genome sequence of deep-sea manganese-oxidizing bacterium Marinobacter manganoxydans MnI7-9.</title>
        <authorList>
            <person name="Wang H."/>
            <person name="Li H."/>
            <person name="Shao Z."/>
            <person name="Liao S."/>
            <person name="Johnstone L."/>
            <person name="Rensing C."/>
            <person name="Wang G."/>
        </authorList>
    </citation>
    <scope>NUCLEOTIDE SEQUENCE [LARGE SCALE GENOMIC DNA]</scope>
    <source>
        <strain evidence="6 7">MnI7-9</strain>
    </source>
</reference>
<dbReference type="PATRIC" id="fig|1094979.3.peg.2385"/>
<dbReference type="Proteomes" id="UP000003208">
    <property type="component" value="Unassembled WGS sequence"/>
</dbReference>
<feature type="domain" description="HTH araC/xylS-type" evidence="5">
    <location>
        <begin position="239"/>
        <end position="338"/>
    </location>
</feature>
<dbReference type="InterPro" id="IPR009057">
    <property type="entry name" value="Homeodomain-like_sf"/>
</dbReference>
<evidence type="ECO:0000313" key="6">
    <source>
        <dbReference type="EMBL" id="EHJ04202.1"/>
    </source>
</evidence>
<dbReference type="Gene3D" id="1.10.10.60">
    <property type="entry name" value="Homeodomain-like"/>
    <property type="match status" value="1"/>
</dbReference>
<gene>
    <name evidence="6" type="ORF">KYE_12345</name>
</gene>
<comment type="function">
    <text evidence="4">Regulatory protein of the TOL plasmid xyl operons. XylS activates the xylXYZLTEGFJQKIH operon required for the degradation of toluene, m-xylene and p-xylene.</text>
</comment>
<accession>G6YUC6</accession>
<keyword evidence="2" id="KW-0238">DNA-binding</keyword>
<organism evidence="6 7">
    <name type="scientific">Marinobacter manganoxydans MnI7-9</name>
    <dbReference type="NCBI Taxonomy" id="1094979"/>
    <lineage>
        <taxon>Bacteria</taxon>
        <taxon>Pseudomonadati</taxon>
        <taxon>Pseudomonadota</taxon>
        <taxon>Gammaproteobacteria</taxon>
        <taxon>Pseudomonadales</taxon>
        <taxon>Marinobacteraceae</taxon>
        <taxon>Marinobacter</taxon>
    </lineage>
</organism>
<evidence type="ECO:0000256" key="3">
    <source>
        <dbReference type="ARBA" id="ARBA00023163"/>
    </source>
</evidence>
<dbReference type="GO" id="GO:0043565">
    <property type="term" value="F:sequence-specific DNA binding"/>
    <property type="evidence" value="ECO:0007669"/>
    <property type="project" value="InterPro"/>
</dbReference>
<dbReference type="RefSeq" id="WP_008173710.1">
    <property type="nucleotide sequence ID" value="NZ_AGTR01000052.1"/>
</dbReference>
<name>G6YUC6_9GAMM</name>
<keyword evidence="1" id="KW-0805">Transcription regulation</keyword>
<dbReference type="PROSITE" id="PS01124">
    <property type="entry name" value="HTH_ARAC_FAMILY_2"/>
    <property type="match status" value="1"/>
</dbReference>
<dbReference type="InterPro" id="IPR050204">
    <property type="entry name" value="AraC_XylS_family_regulators"/>
</dbReference>
<sequence>MKTALKPYVHENCVTPILKVHADTEVAVHRQEQHAPHRCTVIANDANDQAGNLTDWEQEYDQIGAGRFCGRIDELNFGGLQLFNEHTGRSLLQRCKVWPDSFWFGFPSKRNETRINGQSVESSDVLCRPGSTEFELVTPESFDMLSIVVSKAKLQSHKASEDIDLKLLDAKNYPRLRLSLRTLQNFRYLLRRILQPTINKIDSDLHHDLLIMGLLELLAEEIPNKKVAPSYQHRKAVVERIKDYMATESIAPVTMTTLCEVGCASRRTLQYSFETILGISPMTFLRISRLNRAKRMLCQPSTSSVSEAASFNGFYHLSQFSSDYRQLFGELPSETFAKSHPANNSQLHSNALEPCVRTVPAFQHCLQRRGT</sequence>
<keyword evidence="7" id="KW-1185">Reference proteome</keyword>
<dbReference type="AlphaFoldDB" id="G6YUC6"/>
<dbReference type="Pfam" id="PF12833">
    <property type="entry name" value="HTH_18"/>
    <property type="match status" value="1"/>
</dbReference>
<dbReference type="SMART" id="SM00342">
    <property type="entry name" value="HTH_ARAC"/>
    <property type="match status" value="1"/>
</dbReference>
<protein>
    <submittedName>
        <fullName evidence="6">AraC family transcriptional regulator</fullName>
    </submittedName>
</protein>
<evidence type="ECO:0000256" key="1">
    <source>
        <dbReference type="ARBA" id="ARBA00023015"/>
    </source>
</evidence>
<dbReference type="SUPFAM" id="SSF46689">
    <property type="entry name" value="Homeodomain-like"/>
    <property type="match status" value="1"/>
</dbReference>
<evidence type="ECO:0000259" key="5">
    <source>
        <dbReference type="PROSITE" id="PS01124"/>
    </source>
</evidence>
<dbReference type="PANTHER" id="PTHR46796">
    <property type="entry name" value="HTH-TYPE TRANSCRIPTIONAL ACTIVATOR RHAS-RELATED"/>
    <property type="match status" value="1"/>
</dbReference>
<dbReference type="InterPro" id="IPR018060">
    <property type="entry name" value="HTH_AraC"/>
</dbReference>
<evidence type="ECO:0000256" key="4">
    <source>
        <dbReference type="ARBA" id="ARBA00037345"/>
    </source>
</evidence>